<dbReference type="EMBL" id="BLWC01000001">
    <property type="protein sequence ID" value="GFN01338.1"/>
    <property type="molecule type" value="Genomic_DNA"/>
</dbReference>
<name>A0A7J0CGD9_9ACTN</name>
<accession>A0A7J0CGD9</accession>
<evidence type="ECO:0000259" key="3">
    <source>
        <dbReference type="Pfam" id="PF14690"/>
    </source>
</evidence>
<feature type="domain" description="Transposase IS204/IS1001/IS1096/IS1165 DDE" evidence="2">
    <location>
        <begin position="411"/>
        <end position="518"/>
    </location>
</feature>
<evidence type="ECO:0000313" key="5">
    <source>
        <dbReference type="Proteomes" id="UP000498980"/>
    </source>
</evidence>
<dbReference type="NCBIfam" id="NF033550">
    <property type="entry name" value="transpos_ISL3"/>
    <property type="match status" value="1"/>
</dbReference>
<dbReference type="PANTHER" id="PTHR33498">
    <property type="entry name" value="TRANSPOSASE FOR INSERTION SEQUENCE ELEMENT IS1557"/>
    <property type="match status" value="1"/>
</dbReference>
<dbReference type="Pfam" id="PF01610">
    <property type="entry name" value="DDE_Tnp_ISL3"/>
    <property type="match status" value="2"/>
</dbReference>
<keyword evidence="5" id="KW-1185">Reference proteome</keyword>
<dbReference type="Pfam" id="PF14690">
    <property type="entry name" value="Zn_ribbon_ISL3"/>
    <property type="match status" value="1"/>
</dbReference>
<dbReference type="Proteomes" id="UP000498980">
    <property type="component" value="Unassembled WGS sequence"/>
</dbReference>
<feature type="domain" description="Transposase IS204/IS1001/IS1096/IS1165 DDE" evidence="2">
    <location>
        <begin position="161"/>
        <end position="255"/>
    </location>
</feature>
<feature type="region of interest" description="Disordered" evidence="1">
    <location>
        <begin position="548"/>
        <end position="567"/>
    </location>
</feature>
<proteinExistence type="predicted"/>
<dbReference type="InterPro" id="IPR029261">
    <property type="entry name" value="Transposase_Znf"/>
</dbReference>
<dbReference type="RefSeq" id="WP_218578081.1">
    <property type="nucleotide sequence ID" value="NZ_BAAAUE010000021.1"/>
</dbReference>
<organism evidence="4 5">
    <name type="scientific">Streptomyces fulvorobeus</name>
    <dbReference type="NCBI Taxonomy" id="284028"/>
    <lineage>
        <taxon>Bacteria</taxon>
        <taxon>Bacillati</taxon>
        <taxon>Actinomycetota</taxon>
        <taxon>Actinomycetes</taxon>
        <taxon>Kitasatosporales</taxon>
        <taxon>Streptomycetaceae</taxon>
        <taxon>Streptomyces</taxon>
    </lineage>
</organism>
<dbReference type="AlphaFoldDB" id="A0A7J0CGD9"/>
<protein>
    <submittedName>
        <fullName evidence="4">Transposase</fullName>
    </submittedName>
</protein>
<reference evidence="4 5" key="1">
    <citation type="submission" date="2020-05" db="EMBL/GenBank/DDBJ databases">
        <title>Whole genome shotgun sequence of Streptomyces fulvorobeus NBRC 15897.</title>
        <authorList>
            <person name="Komaki H."/>
            <person name="Tamura T."/>
        </authorList>
    </citation>
    <scope>NUCLEOTIDE SEQUENCE [LARGE SCALE GENOMIC DNA]</scope>
    <source>
        <strain evidence="4 5">NBRC 15897</strain>
    </source>
</reference>
<gene>
    <name evidence="4" type="ORF">Sfulv_61480</name>
</gene>
<feature type="domain" description="Transposase IS204/IS1001/IS1096/IS1165 zinc-finger" evidence="3">
    <location>
        <begin position="42"/>
        <end position="88"/>
    </location>
</feature>
<sequence length="567" mass="63113">MEETSPPLEGLLFPSIADVSVLSLDVSHEAIRIDVSSTAAGAACPDCGSESTRVHSSYLRFPADVPSGGRLVVLQLRVRRFFCPESSCARRTFAEQLPGLTRRHSRWTERLRSTLAAVGLALAGRAGARMARAFGVSISRSAVLRLLDALPEPEIPAPRVVGVDEYATRKGRVYGTVLVDVETRRPVDLLPDREASSLAAWLEKRPGIEIVCRDRAPFFAEGATAGAPQATQVADRWHLWHNLGEAAERAVARHCQCLRVLVPDREGKADEPAPPEEKADSPWRSGRFANRVRARHATVHALLEAGHNRRSIGRQLQMTHRTVKSLADAAKPEDLFRGQWQHNRTSVLDEYKPYLDERWDEGCSNAWNLWEEIVPLGYRGSYGRVSAYLREKRTSPRPVTAQPPAPRVVTRWILSRPETLTEIEQLRLKAVLANFPELDALTGHVRSLAQMLTERQGERLPQWLDAVRQDDLPSLHTLAAGIDRDRDAVIAGLTLPWNSGVVEGHVNRIKMLKRQMFGRTAPQAGPPRPVTDVSGSWNHAFVRDSRIRSHAWERGEPARSTATSPQT</sequence>
<dbReference type="PANTHER" id="PTHR33498:SF1">
    <property type="entry name" value="TRANSPOSASE FOR INSERTION SEQUENCE ELEMENT IS1557"/>
    <property type="match status" value="1"/>
</dbReference>
<dbReference type="InterPro" id="IPR002560">
    <property type="entry name" value="Transposase_DDE"/>
</dbReference>
<dbReference type="InterPro" id="IPR047951">
    <property type="entry name" value="Transpos_ISL3"/>
</dbReference>
<evidence type="ECO:0000256" key="1">
    <source>
        <dbReference type="SAM" id="MobiDB-lite"/>
    </source>
</evidence>
<evidence type="ECO:0000313" key="4">
    <source>
        <dbReference type="EMBL" id="GFN01338.1"/>
    </source>
</evidence>
<feature type="compositionally biased region" description="Basic and acidic residues" evidence="1">
    <location>
        <begin position="548"/>
        <end position="557"/>
    </location>
</feature>
<comment type="caution">
    <text evidence="4">The sequence shown here is derived from an EMBL/GenBank/DDBJ whole genome shotgun (WGS) entry which is preliminary data.</text>
</comment>
<evidence type="ECO:0000259" key="2">
    <source>
        <dbReference type="Pfam" id="PF01610"/>
    </source>
</evidence>